<evidence type="ECO:0000313" key="3">
    <source>
        <dbReference type="Proteomes" id="UP001064390"/>
    </source>
</evidence>
<dbReference type="Pfam" id="PF13822">
    <property type="entry name" value="ACC_epsilon"/>
    <property type="match status" value="1"/>
</dbReference>
<proteinExistence type="predicted"/>
<evidence type="ECO:0000256" key="1">
    <source>
        <dbReference type="SAM" id="MobiDB-lite"/>
    </source>
</evidence>
<keyword evidence="3" id="KW-1185">Reference proteome</keyword>
<evidence type="ECO:0000313" key="2">
    <source>
        <dbReference type="EMBL" id="UXI82903.1"/>
    </source>
</evidence>
<accession>A0ABY6C4I8</accession>
<gene>
    <name evidence="2" type="ORF">N6Q81_35045</name>
</gene>
<organism evidence="2 3">
    <name type="scientific">Streptomyces vinaceusdrappus</name>
    <dbReference type="NCBI Taxonomy" id="67376"/>
    <lineage>
        <taxon>Bacteria</taxon>
        <taxon>Bacillati</taxon>
        <taxon>Actinomycetota</taxon>
        <taxon>Actinomycetes</taxon>
        <taxon>Kitasatosporales</taxon>
        <taxon>Streptomycetaceae</taxon>
        <taxon>Streptomyces</taxon>
        <taxon>Streptomyces rochei group</taxon>
    </lineage>
</organism>
<dbReference type="InterPro" id="IPR032716">
    <property type="entry name" value="ACC_epsilon"/>
</dbReference>
<reference evidence="2" key="1">
    <citation type="submission" date="2022-09" db="EMBL/GenBank/DDBJ databases">
        <title>Streptomyces vinaceusdrappus strain AC-40.</title>
        <authorList>
            <person name="Sedeek A.M."/>
            <person name="Salah I."/>
            <person name="Kamel H.L."/>
            <person name="Soltan M.A."/>
            <person name="Elsayed T.R."/>
        </authorList>
    </citation>
    <scope>NUCLEOTIDE SEQUENCE</scope>
    <source>
        <strain evidence="2">AC-40</strain>
    </source>
</reference>
<dbReference type="EMBL" id="CP104697">
    <property type="protein sequence ID" value="UXI82903.1"/>
    <property type="molecule type" value="Genomic_DNA"/>
</dbReference>
<dbReference type="Proteomes" id="UP001064390">
    <property type="component" value="Chromosome"/>
</dbReference>
<protein>
    <submittedName>
        <fullName evidence="2">Acyl-CoA carboxylase subunit epsilon</fullName>
    </submittedName>
</protein>
<feature type="region of interest" description="Disordered" evidence="1">
    <location>
        <begin position="37"/>
        <end position="57"/>
    </location>
</feature>
<dbReference type="RefSeq" id="WP_261700430.1">
    <property type="nucleotide sequence ID" value="NZ_CP104697.1"/>
</dbReference>
<sequence length="57" mass="6079">MAEPERAVPAVRIERGRAGAEELAALTVVLYALMARQDEGPGGPSARTARRPSLIHI</sequence>
<name>A0ABY6C4I8_9ACTN</name>